<keyword evidence="5" id="KW-1185">Reference proteome</keyword>
<name>A0A1I0JEZ1_9BACI</name>
<keyword evidence="4" id="KW-0813">Transport</keyword>
<dbReference type="Gene3D" id="3.40.50.720">
    <property type="entry name" value="NAD(P)-binding Rossmann-like Domain"/>
    <property type="match status" value="1"/>
</dbReference>
<dbReference type="OrthoDB" id="9785285at2"/>
<dbReference type="Pfam" id="PF02254">
    <property type="entry name" value="TrkA_N"/>
    <property type="match status" value="1"/>
</dbReference>
<keyword evidence="2" id="KW-0812">Transmembrane</keyword>
<dbReference type="Proteomes" id="UP000199095">
    <property type="component" value="Unassembled WGS sequence"/>
</dbReference>
<dbReference type="PANTHER" id="PTHR43833">
    <property type="entry name" value="POTASSIUM CHANNEL PROTEIN 2-RELATED-RELATED"/>
    <property type="match status" value="1"/>
</dbReference>
<dbReference type="SUPFAM" id="SSF51735">
    <property type="entry name" value="NAD(P)-binding Rossmann-fold domains"/>
    <property type="match status" value="1"/>
</dbReference>
<sequence>MLILRKLFMKMVDMNNHLLFILSFLLIFLSTVLIMILDPETFTNWFDALWWVMTTVTTVGYGDYAPITTEGRVFAMILYVLGIGLIGVVIGKVVDGLSAFRVKREEGKIMYKGKEHFIIIGWSKKAGYALHEMINTSKDIDIVIIDEREKAPILSENIYFVQGDGVSIETLEKANIKEAKSVLIFADDSIEETQLVDGKTLLIASTVESIAPEVHTVVEVMEESHIKNFQHNQVDDFIFSHETISSLAVRTIFSEGVSQVYGQLLQRNHGDDLYQIPKKPEWHTYGDAFHDLLKEGATLIADGKNLGVNRMLDQPIREQAKLYVVCDEHTYEKITK</sequence>
<dbReference type="SUPFAM" id="SSF81324">
    <property type="entry name" value="Voltage-gated potassium channels"/>
    <property type="match status" value="1"/>
</dbReference>
<dbReference type="Gene3D" id="1.10.287.70">
    <property type="match status" value="1"/>
</dbReference>
<reference evidence="5" key="1">
    <citation type="submission" date="2016-10" db="EMBL/GenBank/DDBJ databases">
        <authorList>
            <person name="Varghese N."/>
            <person name="Submissions S."/>
        </authorList>
    </citation>
    <scope>NUCLEOTIDE SEQUENCE [LARGE SCALE GENOMIC DNA]</scope>
    <source>
        <strain evidence="5">CGMCC 1.3566</strain>
    </source>
</reference>
<evidence type="ECO:0000256" key="2">
    <source>
        <dbReference type="SAM" id="Phobius"/>
    </source>
</evidence>
<evidence type="ECO:0000256" key="1">
    <source>
        <dbReference type="ARBA" id="ARBA00004651"/>
    </source>
</evidence>
<evidence type="ECO:0000313" key="5">
    <source>
        <dbReference type="Proteomes" id="UP000199095"/>
    </source>
</evidence>
<dbReference type="Pfam" id="PF07885">
    <property type="entry name" value="Ion_trans_2"/>
    <property type="match status" value="1"/>
</dbReference>
<evidence type="ECO:0000259" key="3">
    <source>
        <dbReference type="PROSITE" id="PS51201"/>
    </source>
</evidence>
<feature type="transmembrane region" description="Helical" evidence="2">
    <location>
        <begin position="73"/>
        <end position="94"/>
    </location>
</feature>
<organism evidence="4 5">
    <name type="scientific">Salinibacillus kushneri</name>
    <dbReference type="NCBI Taxonomy" id="237682"/>
    <lineage>
        <taxon>Bacteria</taxon>
        <taxon>Bacillati</taxon>
        <taxon>Bacillota</taxon>
        <taxon>Bacilli</taxon>
        <taxon>Bacillales</taxon>
        <taxon>Bacillaceae</taxon>
        <taxon>Salinibacillus</taxon>
    </lineage>
</organism>
<dbReference type="STRING" id="237682.SAMN05421676_11833"/>
<dbReference type="InterPro" id="IPR013099">
    <property type="entry name" value="K_chnl_dom"/>
</dbReference>
<dbReference type="EMBL" id="FOHJ01000018">
    <property type="protein sequence ID" value="SEU07996.1"/>
    <property type="molecule type" value="Genomic_DNA"/>
</dbReference>
<comment type="subcellular location">
    <subcellularLocation>
        <location evidence="1">Cell membrane</location>
        <topology evidence="1">Multi-pass membrane protein</topology>
    </subcellularLocation>
</comment>
<accession>A0A1I0JEZ1</accession>
<gene>
    <name evidence="4" type="ORF">SAMN05421676_11833</name>
</gene>
<dbReference type="GO" id="GO:0034220">
    <property type="term" value="P:monoatomic ion transmembrane transport"/>
    <property type="evidence" value="ECO:0007669"/>
    <property type="project" value="UniProtKB-KW"/>
</dbReference>
<dbReference type="InterPro" id="IPR036291">
    <property type="entry name" value="NAD(P)-bd_dom_sf"/>
</dbReference>
<keyword evidence="4" id="KW-0406">Ion transport</keyword>
<dbReference type="AlphaFoldDB" id="A0A1I0JEZ1"/>
<dbReference type="InterPro" id="IPR050721">
    <property type="entry name" value="Trk_Ktr_HKT_K-transport"/>
</dbReference>
<keyword evidence="4" id="KW-0407">Ion channel</keyword>
<dbReference type="InterPro" id="IPR003148">
    <property type="entry name" value="RCK_N"/>
</dbReference>
<proteinExistence type="predicted"/>
<keyword evidence="2" id="KW-1133">Transmembrane helix</keyword>
<keyword evidence="2" id="KW-0472">Membrane</keyword>
<dbReference type="GO" id="GO:0005886">
    <property type="term" value="C:plasma membrane"/>
    <property type="evidence" value="ECO:0007669"/>
    <property type="project" value="UniProtKB-SubCell"/>
</dbReference>
<dbReference type="PROSITE" id="PS51201">
    <property type="entry name" value="RCK_N"/>
    <property type="match status" value="1"/>
</dbReference>
<dbReference type="PANTHER" id="PTHR43833:SF9">
    <property type="entry name" value="POTASSIUM CHANNEL PROTEIN YUGO-RELATED"/>
    <property type="match status" value="1"/>
</dbReference>
<evidence type="ECO:0000313" key="4">
    <source>
        <dbReference type="EMBL" id="SEU07996.1"/>
    </source>
</evidence>
<dbReference type="PRINTS" id="PR00169">
    <property type="entry name" value="KCHANNEL"/>
</dbReference>
<protein>
    <submittedName>
        <fullName evidence="4">Voltage-gated potassium channel</fullName>
    </submittedName>
</protein>
<dbReference type="GO" id="GO:0006813">
    <property type="term" value="P:potassium ion transport"/>
    <property type="evidence" value="ECO:0007669"/>
    <property type="project" value="InterPro"/>
</dbReference>
<feature type="domain" description="RCK N-terminal" evidence="3">
    <location>
        <begin position="114"/>
        <end position="239"/>
    </location>
</feature>